<keyword evidence="3 12" id="KW-0479">Metal-binding</keyword>
<name>L1LGC0_THEEQ</name>
<evidence type="ECO:0000256" key="3">
    <source>
        <dbReference type="ARBA" id="ARBA00022723"/>
    </source>
</evidence>
<sequence>MGLGEKDSPRPNVHFTSESPSVYRYDAYSPDYDFIEPYFADNGDSITESADSKEGISSDHPKRTNPSLFYDFLDHVINILSDGSRFNCVRDNDAVVCFSCKPLIKILSTYIDITTLEDIIKQRNTLGICGYVCCNKKLPSDRLDERNRKKSTYKIDFASKKIYKRSIYNSFCSARCIDDNKIINTLVSKSPVETGNITPRAIRSVDNSLILKLHDDVINLPKCMGLNATSLLLASVDINSIITECESKYRMDDIIIKENNTDELYLPQKNDTIETQPEDKKDKCLLLNYDFEDNEKFDFVPNSSPDPTLDLKSNDEIYVNENTENSRDNFNKHTVYVKPESPRSNHLFGKLSIFSMLWYLLSNYITDETKELLNTGFSKHSKNEMFPTALYDACMSFLSENIVKIMDVPIKRLLSTFNTPKNLPKFDQDVQNAIAAFILHTILNNQQFSRIGGYDSNFVDYSFVDFELDSLSHSIKDFLLNTCLLDNESLFILSELINDNI</sequence>
<dbReference type="InterPro" id="IPR007308">
    <property type="entry name" value="Rtr1/RPAP2_dom"/>
</dbReference>
<evidence type="ECO:0000256" key="11">
    <source>
        <dbReference type="PROSITE-ProRule" id="PRU00812"/>
    </source>
</evidence>
<evidence type="ECO:0000256" key="12">
    <source>
        <dbReference type="RuleBase" id="RU367080"/>
    </source>
</evidence>
<evidence type="ECO:0000256" key="7">
    <source>
        <dbReference type="ARBA" id="ARBA00022912"/>
    </source>
</evidence>
<evidence type="ECO:0000256" key="9">
    <source>
        <dbReference type="ARBA" id="ARBA00047761"/>
    </source>
</evidence>
<comment type="catalytic activity">
    <reaction evidence="10 12">
        <text>O-phospho-L-threonyl-[protein] + H2O = L-threonyl-[protein] + phosphate</text>
        <dbReference type="Rhea" id="RHEA:47004"/>
        <dbReference type="Rhea" id="RHEA-COMP:11060"/>
        <dbReference type="Rhea" id="RHEA-COMP:11605"/>
        <dbReference type="ChEBI" id="CHEBI:15377"/>
        <dbReference type="ChEBI" id="CHEBI:30013"/>
        <dbReference type="ChEBI" id="CHEBI:43474"/>
        <dbReference type="ChEBI" id="CHEBI:61977"/>
        <dbReference type="EC" id="3.1.3.16"/>
    </reaction>
</comment>
<evidence type="ECO:0000256" key="10">
    <source>
        <dbReference type="ARBA" id="ARBA00048336"/>
    </source>
</evidence>
<dbReference type="InterPro" id="IPR038534">
    <property type="entry name" value="Rtr1/RPAP2_sf"/>
</dbReference>
<organism evidence="14 15">
    <name type="scientific">Theileria equi strain WA</name>
    <dbReference type="NCBI Taxonomy" id="1537102"/>
    <lineage>
        <taxon>Eukaryota</taxon>
        <taxon>Sar</taxon>
        <taxon>Alveolata</taxon>
        <taxon>Apicomplexa</taxon>
        <taxon>Aconoidasida</taxon>
        <taxon>Piroplasmida</taxon>
        <taxon>Theileriidae</taxon>
        <taxon>Theileria</taxon>
    </lineage>
</organism>
<proteinExistence type="inferred from homology"/>
<comment type="subcellular location">
    <subcellularLocation>
        <location evidence="1 12">Nucleus</location>
    </subcellularLocation>
</comment>
<dbReference type="EMBL" id="ACOU01000002">
    <property type="protein sequence ID" value="EKX74314.1"/>
    <property type="molecule type" value="Genomic_DNA"/>
</dbReference>
<evidence type="ECO:0000256" key="4">
    <source>
        <dbReference type="ARBA" id="ARBA00022771"/>
    </source>
</evidence>
<dbReference type="KEGG" id="beq:BEWA_043550"/>
<dbReference type="InterPro" id="IPR039693">
    <property type="entry name" value="Rtr1/RPAP2"/>
</dbReference>
<dbReference type="GO" id="GO:0008420">
    <property type="term" value="F:RNA polymerase II CTD heptapeptide repeat phosphatase activity"/>
    <property type="evidence" value="ECO:0007669"/>
    <property type="project" value="UniProtKB-UniRule"/>
</dbReference>
<dbReference type="Pfam" id="PF04181">
    <property type="entry name" value="RPAP2_Rtr1"/>
    <property type="match status" value="1"/>
</dbReference>
<protein>
    <recommendedName>
        <fullName evidence="12">RNA polymerase II subunit B1 CTD phosphatase RPAP2 homolog</fullName>
        <ecNumber evidence="12">3.1.3.16</ecNumber>
    </recommendedName>
</protein>
<dbReference type="PANTHER" id="PTHR14732">
    <property type="entry name" value="RNA POLYMERASE II SUBUNIT B1 CTD PHOSPHATASE RPAP2-RELATED"/>
    <property type="match status" value="1"/>
</dbReference>
<dbReference type="AlphaFoldDB" id="L1LGC0"/>
<accession>L1LGC0</accession>
<gene>
    <name evidence="14" type="ORF">BEWA_043550</name>
</gene>
<comment type="similarity">
    <text evidence="2 11 12">Belongs to the RPAP2 family.</text>
</comment>
<feature type="domain" description="RTR1-type" evidence="13">
    <location>
        <begin position="106"/>
        <end position="196"/>
    </location>
</feature>
<dbReference type="GO" id="GO:0005737">
    <property type="term" value="C:cytoplasm"/>
    <property type="evidence" value="ECO:0007669"/>
    <property type="project" value="TreeGrafter"/>
</dbReference>
<evidence type="ECO:0000256" key="6">
    <source>
        <dbReference type="ARBA" id="ARBA00022833"/>
    </source>
</evidence>
<dbReference type="GeneID" id="15807762"/>
<evidence type="ECO:0000256" key="8">
    <source>
        <dbReference type="ARBA" id="ARBA00023242"/>
    </source>
</evidence>
<dbReference type="PANTHER" id="PTHR14732:SF0">
    <property type="entry name" value="RNA POLYMERASE II SUBUNIT B1 CTD PHOSPHATASE RPAP2-RELATED"/>
    <property type="match status" value="1"/>
</dbReference>
<evidence type="ECO:0000313" key="14">
    <source>
        <dbReference type="EMBL" id="EKX74314.1"/>
    </source>
</evidence>
<comment type="function">
    <text evidence="12">Putative RNA polymerase II subunit B1 C-terminal domain (CTD) phosphatase involved in RNA polymerase II transcription regulation.</text>
</comment>
<dbReference type="EC" id="3.1.3.16" evidence="12"/>
<keyword evidence="4 12" id="KW-0863">Zinc-finger</keyword>
<reference evidence="14 15" key="1">
    <citation type="journal article" date="2012" name="BMC Genomics">
        <title>Comparative genomic analysis and phylogenetic position of Theileria equi.</title>
        <authorList>
            <person name="Kappmeyer L.S."/>
            <person name="Thiagarajan M."/>
            <person name="Herndon D.R."/>
            <person name="Ramsay J.D."/>
            <person name="Caler E."/>
            <person name="Djikeng A."/>
            <person name="Gillespie J.J."/>
            <person name="Lau A.O."/>
            <person name="Roalson E.H."/>
            <person name="Silva J.C."/>
            <person name="Silva M.G."/>
            <person name="Suarez C.E."/>
            <person name="Ueti M.W."/>
            <person name="Nene V.M."/>
            <person name="Mealey R.H."/>
            <person name="Knowles D.P."/>
            <person name="Brayton K.A."/>
        </authorList>
    </citation>
    <scope>NUCLEOTIDE SEQUENCE [LARGE SCALE GENOMIC DNA]</scope>
    <source>
        <strain evidence="14 15">WA</strain>
    </source>
</reference>
<dbReference type="eggNOG" id="ENOG502QXE2">
    <property type="taxonomic scope" value="Eukaryota"/>
</dbReference>
<comment type="caution">
    <text evidence="14">The sequence shown here is derived from an EMBL/GenBank/DDBJ whole genome shotgun (WGS) entry which is preliminary data.</text>
</comment>
<keyword evidence="8 12" id="KW-0539">Nucleus</keyword>
<dbReference type="Proteomes" id="UP000031512">
    <property type="component" value="Unassembled WGS sequence"/>
</dbReference>
<evidence type="ECO:0000256" key="5">
    <source>
        <dbReference type="ARBA" id="ARBA00022801"/>
    </source>
</evidence>
<evidence type="ECO:0000256" key="2">
    <source>
        <dbReference type="ARBA" id="ARBA00005676"/>
    </source>
</evidence>
<dbReference type="PROSITE" id="PS51479">
    <property type="entry name" value="ZF_RTR1"/>
    <property type="match status" value="1"/>
</dbReference>
<keyword evidence="15" id="KW-1185">Reference proteome</keyword>
<dbReference type="GO" id="GO:0008270">
    <property type="term" value="F:zinc ion binding"/>
    <property type="evidence" value="ECO:0007669"/>
    <property type="project" value="UniProtKB-KW"/>
</dbReference>
<comment type="catalytic activity">
    <reaction evidence="9 12">
        <text>O-phospho-L-seryl-[protein] + H2O = L-seryl-[protein] + phosphate</text>
        <dbReference type="Rhea" id="RHEA:20629"/>
        <dbReference type="Rhea" id="RHEA-COMP:9863"/>
        <dbReference type="Rhea" id="RHEA-COMP:11604"/>
        <dbReference type="ChEBI" id="CHEBI:15377"/>
        <dbReference type="ChEBI" id="CHEBI:29999"/>
        <dbReference type="ChEBI" id="CHEBI:43474"/>
        <dbReference type="ChEBI" id="CHEBI:83421"/>
        <dbReference type="EC" id="3.1.3.16"/>
    </reaction>
</comment>
<keyword evidence="5 12" id="KW-0378">Hydrolase</keyword>
<keyword evidence="7 12" id="KW-0904">Protein phosphatase</keyword>
<keyword evidence="6 12" id="KW-0862">Zinc</keyword>
<evidence type="ECO:0000256" key="1">
    <source>
        <dbReference type="ARBA" id="ARBA00004123"/>
    </source>
</evidence>
<evidence type="ECO:0000259" key="13">
    <source>
        <dbReference type="PROSITE" id="PS51479"/>
    </source>
</evidence>
<dbReference type="GO" id="GO:0043175">
    <property type="term" value="F:RNA polymerase core enzyme binding"/>
    <property type="evidence" value="ECO:0007669"/>
    <property type="project" value="UniProtKB-UniRule"/>
</dbReference>
<dbReference type="Gene3D" id="1.25.40.820">
    <property type="match status" value="1"/>
</dbReference>
<dbReference type="OrthoDB" id="361971at2759"/>
<dbReference type="GO" id="GO:0005634">
    <property type="term" value="C:nucleus"/>
    <property type="evidence" value="ECO:0007669"/>
    <property type="project" value="UniProtKB-SubCell"/>
</dbReference>
<dbReference type="RefSeq" id="XP_004833766.1">
    <property type="nucleotide sequence ID" value="XM_004833709.1"/>
</dbReference>
<evidence type="ECO:0000313" key="15">
    <source>
        <dbReference type="Proteomes" id="UP000031512"/>
    </source>
</evidence>
<dbReference type="VEuPathDB" id="PiroplasmaDB:BEWA_043550"/>